<keyword evidence="7" id="KW-1185">Reference proteome</keyword>
<dbReference type="PANTHER" id="PTHR22880:SF225">
    <property type="entry name" value="BROMODOMAIN-CONTAINING PROTEIN BET-1-RELATED"/>
    <property type="match status" value="1"/>
</dbReference>
<dbReference type="EMBL" id="KV454410">
    <property type="protein sequence ID" value="ODQ65354.1"/>
    <property type="molecule type" value="Genomic_DNA"/>
</dbReference>
<dbReference type="Pfam" id="PF00439">
    <property type="entry name" value="Bromodomain"/>
    <property type="match status" value="2"/>
</dbReference>
<evidence type="ECO:0000256" key="1">
    <source>
        <dbReference type="ARBA" id="ARBA00023117"/>
    </source>
</evidence>
<feature type="compositionally biased region" description="Acidic residues" evidence="3">
    <location>
        <begin position="299"/>
        <end position="309"/>
    </location>
</feature>
<evidence type="ECO:0000313" key="6">
    <source>
        <dbReference type="EMBL" id="ODQ65354.1"/>
    </source>
</evidence>
<dbReference type="InterPro" id="IPR038336">
    <property type="entry name" value="NET_sf"/>
</dbReference>
<evidence type="ECO:0000256" key="3">
    <source>
        <dbReference type="SAM" id="MobiDB-lite"/>
    </source>
</evidence>
<feature type="domain" description="NET" evidence="5">
    <location>
        <begin position="372"/>
        <end position="454"/>
    </location>
</feature>
<gene>
    <name evidence="6" type="ORF">NADFUDRAFT_13233</name>
</gene>
<dbReference type="PROSITE" id="PS00633">
    <property type="entry name" value="BROMODOMAIN_1"/>
    <property type="match status" value="2"/>
</dbReference>
<feature type="compositionally biased region" description="Basic and acidic residues" evidence="3">
    <location>
        <begin position="336"/>
        <end position="345"/>
    </location>
</feature>
<dbReference type="PROSITE" id="PS51525">
    <property type="entry name" value="NET"/>
    <property type="match status" value="1"/>
</dbReference>
<dbReference type="InterPro" id="IPR027353">
    <property type="entry name" value="NET_dom"/>
</dbReference>
<dbReference type="Proteomes" id="UP000095009">
    <property type="component" value="Unassembled WGS sequence"/>
</dbReference>
<evidence type="ECO:0000259" key="4">
    <source>
        <dbReference type="PROSITE" id="PS50014"/>
    </source>
</evidence>
<sequence length="525" mass="59525">KHQLKFALAAIRSLKRLKDAGPFLHPVDAVKLNIPTYYDVIQNPMDISTMEKKLNAGEYETVMEFGIDMEYIVANCVAFNGPDSFISNMVKSIKASFDKHMQNMPLYELVTAASRKKKASTPVVANGNTSGAQKSVPVAENSGLEIKSETGRPRREIHPPKPKDMPYSDMRPRNKRYAAELRFCSQVLKELYSKKHKSISFAFLQPVDPVALDCPTYFDIVKKPMDLGTVTQKLNNNQYENGDEFRDDIKQIFENCYAFNPKGSPVNIMGHQLESVFDKKWEEKPIYQPTPPPASSHDSEEDESDDEETVAATTNPAIAFLEQQLERMKQDLLKMKKEAAKEARKAAKALAKKRKSKKSSEKRKTTKRRRRSSATKNEPMTISYEMQQELARKIYTLDEQKTAHVINIIHQSMPELSNNGQGEIELDMDLLDRNTLEKLYKFVVLEGKKLSINSSSFNMNGSKPSSKAKTTKKRSKSLTEAEQAKQIEDIQKKIKQFDHNGNENIAESSNEESSDDDSDESSSEE</sequence>
<evidence type="ECO:0000313" key="7">
    <source>
        <dbReference type="Proteomes" id="UP000095009"/>
    </source>
</evidence>
<dbReference type="PROSITE" id="PS50014">
    <property type="entry name" value="BROMODOMAIN_2"/>
    <property type="match status" value="2"/>
</dbReference>
<dbReference type="GO" id="GO:0005634">
    <property type="term" value="C:nucleus"/>
    <property type="evidence" value="ECO:0007669"/>
    <property type="project" value="TreeGrafter"/>
</dbReference>
<keyword evidence="1 2" id="KW-0103">Bromodomain</keyword>
<dbReference type="InterPro" id="IPR036427">
    <property type="entry name" value="Bromodomain-like_sf"/>
</dbReference>
<feature type="region of interest" description="Disordered" evidence="3">
    <location>
        <begin position="148"/>
        <end position="170"/>
    </location>
</feature>
<dbReference type="CDD" id="cd05499">
    <property type="entry name" value="Bromo_BDF1_2_II"/>
    <property type="match status" value="1"/>
</dbReference>
<feature type="domain" description="Bromo" evidence="4">
    <location>
        <begin position="195"/>
        <end position="267"/>
    </location>
</feature>
<feature type="compositionally biased region" description="Acidic residues" evidence="3">
    <location>
        <begin position="509"/>
        <end position="525"/>
    </location>
</feature>
<dbReference type="GO" id="GO:0006355">
    <property type="term" value="P:regulation of DNA-templated transcription"/>
    <property type="evidence" value="ECO:0007669"/>
    <property type="project" value="TreeGrafter"/>
</dbReference>
<dbReference type="STRING" id="857566.A0A1E3PJH1"/>
<dbReference type="GO" id="GO:0000785">
    <property type="term" value="C:chromatin"/>
    <property type="evidence" value="ECO:0007669"/>
    <property type="project" value="TreeGrafter"/>
</dbReference>
<dbReference type="InterPro" id="IPR050935">
    <property type="entry name" value="Bromo_chromatin_reader"/>
</dbReference>
<feature type="non-terminal residue" evidence="6">
    <location>
        <position position="525"/>
    </location>
</feature>
<dbReference type="GO" id="GO:0006338">
    <property type="term" value="P:chromatin remodeling"/>
    <property type="evidence" value="ECO:0007669"/>
    <property type="project" value="TreeGrafter"/>
</dbReference>
<dbReference type="InterPro" id="IPR001487">
    <property type="entry name" value="Bromodomain"/>
</dbReference>
<evidence type="ECO:0000256" key="2">
    <source>
        <dbReference type="PROSITE-ProRule" id="PRU00035"/>
    </source>
</evidence>
<reference evidence="6 7" key="1">
    <citation type="journal article" date="2016" name="Proc. Natl. Acad. Sci. U.S.A.">
        <title>Comparative genomics of biotechnologically important yeasts.</title>
        <authorList>
            <person name="Riley R."/>
            <person name="Haridas S."/>
            <person name="Wolfe K.H."/>
            <person name="Lopes M.R."/>
            <person name="Hittinger C.T."/>
            <person name="Goeker M."/>
            <person name="Salamov A.A."/>
            <person name="Wisecaver J.H."/>
            <person name="Long T.M."/>
            <person name="Calvey C.H."/>
            <person name="Aerts A.L."/>
            <person name="Barry K.W."/>
            <person name="Choi C."/>
            <person name="Clum A."/>
            <person name="Coughlan A.Y."/>
            <person name="Deshpande S."/>
            <person name="Douglass A.P."/>
            <person name="Hanson S.J."/>
            <person name="Klenk H.-P."/>
            <person name="LaButti K.M."/>
            <person name="Lapidus A."/>
            <person name="Lindquist E.A."/>
            <person name="Lipzen A.M."/>
            <person name="Meier-Kolthoff J.P."/>
            <person name="Ohm R.A."/>
            <person name="Otillar R.P."/>
            <person name="Pangilinan J.L."/>
            <person name="Peng Y."/>
            <person name="Rokas A."/>
            <person name="Rosa C.A."/>
            <person name="Scheuner C."/>
            <person name="Sibirny A.A."/>
            <person name="Slot J.C."/>
            <person name="Stielow J.B."/>
            <person name="Sun H."/>
            <person name="Kurtzman C.P."/>
            <person name="Blackwell M."/>
            <person name="Grigoriev I.V."/>
            <person name="Jeffries T.W."/>
        </authorList>
    </citation>
    <scope>NUCLEOTIDE SEQUENCE [LARGE SCALE GENOMIC DNA]</scope>
    <source>
        <strain evidence="6 7">DSM 6958</strain>
    </source>
</reference>
<protein>
    <submittedName>
        <fullName evidence="6">Bromodomain-containing protein</fullName>
    </submittedName>
</protein>
<evidence type="ECO:0000259" key="5">
    <source>
        <dbReference type="PROSITE" id="PS51525"/>
    </source>
</evidence>
<dbReference type="Gene3D" id="1.20.1270.220">
    <property type="match status" value="1"/>
</dbReference>
<feature type="domain" description="Bromo" evidence="4">
    <location>
        <begin position="15"/>
        <end position="87"/>
    </location>
</feature>
<dbReference type="SUPFAM" id="SSF47370">
    <property type="entry name" value="Bromodomain"/>
    <property type="match status" value="2"/>
</dbReference>
<dbReference type="PRINTS" id="PR00503">
    <property type="entry name" value="BROMODOMAIN"/>
</dbReference>
<dbReference type="Gene3D" id="1.20.920.10">
    <property type="entry name" value="Bromodomain-like"/>
    <property type="match status" value="2"/>
</dbReference>
<proteinExistence type="predicted"/>
<dbReference type="Pfam" id="PF17035">
    <property type="entry name" value="BET"/>
    <property type="match status" value="1"/>
</dbReference>
<feature type="non-terminal residue" evidence="6">
    <location>
        <position position="1"/>
    </location>
</feature>
<accession>A0A1E3PJH1</accession>
<feature type="compositionally biased region" description="Basic residues" evidence="3">
    <location>
        <begin position="364"/>
        <end position="373"/>
    </location>
</feature>
<name>A0A1E3PJH1_9ASCO</name>
<dbReference type="OrthoDB" id="784962at2759"/>
<feature type="region of interest" description="Disordered" evidence="3">
    <location>
        <begin position="336"/>
        <end position="381"/>
    </location>
</feature>
<feature type="compositionally biased region" description="Basic and acidic residues" evidence="3">
    <location>
        <begin position="477"/>
        <end position="501"/>
    </location>
</feature>
<dbReference type="CDD" id="cd05500">
    <property type="entry name" value="Bromo_BDF1_2_I"/>
    <property type="match status" value="1"/>
</dbReference>
<organism evidence="6 7">
    <name type="scientific">Nadsonia fulvescens var. elongata DSM 6958</name>
    <dbReference type="NCBI Taxonomy" id="857566"/>
    <lineage>
        <taxon>Eukaryota</taxon>
        <taxon>Fungi</taxon>
        <taxon>Dikarya</taxon>
        <taxon>Ascomycota</taxon>
        <taxon>Saccharomycotina</taxon>
        <taxon>Dipodascomycetes</taxon>
        <taxon>Dipodascales</taxon>
        <taxon>Dipodascales incertae sedis</taxon>
        <taxon>Nadsonia</taxon>
    </lineage>
</organism>
<dbReference type="AlphaFoldDB" id="A0A1E3PJH1"/>
<dbReference type="PANTHER" id="PTHR22880">
    <property type="entry name" value="FALZ-RELATED BROMODOMAIN-CONTAINING PROTEINS"/>
    <property type="match status" value="1"/>
</dbReference>
<dbReference type="SMART" id="SM00297">
    <property type="entry name" value="BROMO"/>
    <property type="match status" value="2"/>
</dbReference>
<feature type="compositionally biased region" description="Basic residues" evidence="3">
    <location>
        <begin position="346"/>
        <end position="357"/>
    </location>
</feature>
<feature type="region of interest" description="Disordered" evidence="3">
    <location>
        <begin position="284"/>
        <end position="311"/>
    </location>
</feature>
<dbReference type="InterPro" id="IPR018359">
    <property type="entry name" value="Bromodomain_CS"/>
</dbReference>
<feature type="region of interest" description="Disordered" evidence="3">
    <location>
        <begin position="453"/>
        <end position="525"/>
    </location>
</feature>